<dbReference type="EMBL" id="CAEKKB010000006">
    <property type="protein sequence ID" value="CAB4312135.1"/>
    <property type="molecule type" value="Genomic_DNA"/>
</dbReference>
<evidence type="ECO:0000313" key="1">
    <source>
        <dbReference type="EMBL" id="CAB4281829.1"/>
    </source>
</evidence>
<keyword evidence="4" id="KW-1185">Reference proteome</keyword>
<reference evidence="4" key="1">
    <citation type="journal article" date="2020" name="Genome Biol.">
        <title>Gamete binning: chromosome-level and haplotype-resolved genome assembly enabled by high-throughput single-cell sequencing of gamete genomes.</title>
        <authorList>
            <person name="Campoy J.A."/>
            <person name="Sun H."/>
            <person name="Goel M."/>
            <person name="Jiao W.-B."/>
            <person name="Folz-Donahue K."/>
            <person name="Wang N."/>
            <person name="Rubio M."/>
            <person name="Liu C."/>
            <person name="Kukat C."/>
            <person name="Ruiz D."/>
            <person name="Huettel B."/>
            <person name="Schneeberger K."/>
        </authorList>
    </citation>
    <scope>NUCLEOTIDE SEQUENCE [LARGE SCALE GENOMIC DNA]</scope>
    <source>
        <strain evidence="4">cv. Rojo Pasion</strain>
    </source>
</reference>
<gene>
    <name evidence="1" type="ORF">CURHAP_LOCUS35015</name>
    <name evidence="2" type="ORF">ORAREDHAP_LOCUS34457</name>
</gene>
<organism evidence="1 3">
    <name type="scientific">Prunus armeniaca</name>
    <name type="common">Apricot</name>
    <name type="synonym">Armeniaca vulgaris</name>
    <dbReference type="NCBI Taxonomy" id="36596"/>
    <lineage>
        <taxon>Eukaryota</taxon>
        <taxon>Viridiplantae</taxon>
        <taxon>Streptophyta</taxon>
        <taxon>Embryophyta</taxon>
        <taxon>Tracheophyta</taxon>
        <taxon>Spermatophyta</taxon>
        <taxon>Magnoliopsida</taxon>
        <taxon>eudicotyledons</taxon>
        <taxon>Gunneridae</taxon>
        <taxon>Pentapetalae</taxon>
        <taxon>rosids</taxon>
        <taxon>fabids</taxon>
        <taxon>Rosales</taxon>
        <taxon>Rosaceae</taxon>
        <taxon>Amygdaloideae</taxon>
        <taxon>Amygdaleae</taxon>
        <taxon>Prunus</taxon>
    </lineage>
</organism>
<evidence type="ECO:0000313" key="4">
    <source>
        <dbReference type="Proteomes" id="UP000507245"/>
    </source>
</evidence>
<sequence length="125" mass="14433">MNVEKGKNIIDNGGVFSPSIIRVKSCHNSNNLWASTHSLFQKRAWKGRKLVGQLKLLTQIKAGVNIYRGRLRLEQPNWYPHQSELNTVQLEIDTKTRLAGLPRQFQRDKWNGMRWGLGTPTYSML</sequence>
<dbReference type="Proteomes" id="UP000507245">
    <property type="component" value="Unassembled WGS sequence"/>
</dbReference>
<evidence type="ECO:0000313" key="2">
    <source>
        <dbReference type="EMBL" id="CAB4312135.1"/>
    </source>
</evidence>
<accession>A0A6J5UYT3</accession>
<dbReference type="AlphaFoldDB" id="A0A6J5UYT3"/>
<dbReference type="Proteomes" id="UP000507222">
    <property type="component" value="Unassembled WGS sequence"/>
</dbReference>
<proteinExistence type="predicted"/>
<dbReference type="EMBL" id="CAEKDK010000006">
    <property type="protein sequence ID" value="CAB4281829.1"/>
    <property type="molecule type" value="Genomic_DNA"/>
</dbReference>
<evidence type="ECO:0000313" key="3">
    <source>
        <dbReference type="Proteomes" id="UP000507222"/>
    </source>
</evidence>
<dbReference type="OrthoDB" id="10626761at2759"/>
<reference evidence="1 3" key="2">
    <citation type="submission" date="2020-05" db="EMBL/GenBank/DDBJ databases">
        <authorList>
            <person name="Campoy J."/>
            <person name="Schneeberger K."/>
            <person name="Spophaly S."/>
        </authorList>
    </citation>
    <scope>NUCLEOTIDE SEQUENCE [LARGE SCALE GENOMIC DNA]</scope>
    <source>
        <strain evidence="1">PruArmRojPasFocal</strain>
    </source>
</reference>
<name>A0A6J5UYT3_PRUAR</name>
<protein>
    <submittedName>
        <fullName evidence="1">Uncharacterized protein</fullName>
    </submittedName>
</protein>